<dbReference type="EMBL" id="JAMQJZ010000001">
    <property type="protein sequence ID" value="MDC3419005.1"/>
    <property type="molecule type" value="Genomic_DNA"/>
</dbReference>
<dbReference type="Proteomes" id="UP001145072">
    <property type="component" value="Unassembled WGS sequence"/>
</dbReference>
<feature type="transmembrane region" description="Helical" evidence="1">
    <location>
        <begin position="5"/>
        <end position="23"/>
    </location>
</feature>
<dbReference type="AlphaFoldDB" id="A0A9X4AI47"/>
<evidence type="ECO:0000313" key="3">
    <source>
        <dbReference type="Proteomes" id="UP001145072"/>
    </source>
</evidence>
<comment type="caution">
    <text evidence="2">The sequence shown here is derived from an EMBL/GenBank/DDBJ whole genome shotgun (WGS) entry which is preliminary data.</text>
</comment>
<reference evidence="2" key="1">
    <citation type="submission" date="2022-06" db="EMBL/GenBank/DDBJ databases">
        <title>Aquibacillus sp. a new bacterium isolated from soil saline samples.</title>
        <authorList>
            <person name="Galisteo C."/>
            <person name="De La Haba R."/>
            <person name="Sanchez-Porro C."/>
            <person name="Ventosa A."/>
        </authorList>
    </citation>
    <scope>NUCLEOTIDE SEQUENCE</scope>
    <source>
        <strain evidence="2">JCM 12387</strain>
    </source>
</reference>
<name>A0A9X4AI47_9BACI</name>
<evidence type="ECO:0000256" key="1">
    <source>
        <dbReference type="SAM" id="Phobius"/>
    </source>
</evidence>
<sequence>MKKKLFGLSAIIICSLFVAILIFEKDEISVIKFFPIDASTTFSSYGTELRLKSETDQDEYDINWKAYSTLEDEIYLRQDVSLMYTDGKLKGILSKWKENEKDIVLNSPIHGEDSSHYETITFHHGEIHYPDDKIKSIHAMSYDELYVIDSPHSALESFEQPTNNSQKEWKKTLDHATSQQLRYHWKQLIHYFEINKDQYVFVPLTDLYRYENENIPTLSQEQTQQVIGQLWEGLYKNYILSITDNKQPVHSFIPLILFDKKGEHLLVLYQDQNDKMQKLIQSYPSFE</sequence>
<keyword evidence="1" id="KW-0812">Transmembrane</keyword>
<protein>
    <submittedName>
        <fullName evidence="2">Uncharacterized protein</fullName>
    </submittedName>
</protein>
<organism evidence="2 3">
    <name type="scientific">Aquibacillus koreensis</name>
    <dbReference type="NCBI Taxonomy" id="279446"/>
    <lineage>
        <taxon>Bacteria</taxon>
        <taxon>Bacillati</taxon>
        <taxon>Bacillota</taxon>
        <taxon>Bacilli</taxon>
        <taxon>Bacillales</taxon>
        <taxon>Bacillaceae</taxon>
        <taxon>Aquibacillus</taxon>
    </lineage>
</organism>
<evidence type="ECO:0000313" key="2">
    <source>
        <dbReference type="EMBL" id="MDC3419005.1"/>
    </source>
</evidence>
<keyword evidence="1" id="KW-0472">Membrane</keyword>
<keyword evidence="3" id="KW-1185">Reference proteome</keyword>
<keyword evidence="1" id="KW-1133">Transmembrane helix</keyword>
<gene>
    <name evidence="2" type="ORF">NC661_01235</name>
</gene>
<proteinExistence type="predicted"/>
<accession>A0A9X4AI47</accession>
<dbReference type="RefSeq" id="WP_259871376.1">
    <property type="nucleotide sequence ID" value="NZ_JAMQJZ010000001.1"/>
</dbReference>